<reference evidence="1" key="1">
    <citation type="submission" date="2021-04" db="EMBL/GenBank/DDBJ databases">
        <title>Biosynthetic gene clusters of Dactylosporangioum roseum.</title>
        <authorList>
            <person name="Hartkoorn R.C."/>
            <person name="Beaudoing E."/>
            <person name="Hot D."/>
            <person name="Moureu S."/>
        </authorList>
    </citation>
    <scope>NUCLEOTIDE SEQUENCE</scope>
    <source>
        <strain evidence="1">NRRL B-16295</strain>
    </source>
</reference>
<dbReference type="EMBL" id="CP073721">
    <property type="protein sequence ID" value="UWZ37765.1"/>
    <property type="molecule type" value="Genomic_DNA"/>
</dbReference>
<evidence type="ECO:0000313" key="2">
    <source>
        <dbReference type="Proteomes" id="UP001058271"/>
    </source>
</evidence>
<sequence length="115" mass="12958">MTDYIDVPAAAWQIRVGDRLVPDRGTVRVVVAVDHRDRSLITWPGFDRLNVDNLDPRDTVTLRCPTEPRPPWSYYAGPQPGSVLGCSCVYRLVGGTWEKAITLPECTWCNPDEED</sequence>
<dbReference type="Proteomes" id="UP001058271">
    <property type="component" value="Chromosome"/>
</dbReference>
<keyword evidence="2" id="KW-1185">Reference proteome</keyword>
<protein>
    <submittedName>
        <fullName evidence="1">Uncharacterized protein</fullName>
    </submittedName>
</protein>
<organism evidence="1 2">
    <name type="scientific">Dactylosporangium roseum</name>
    <dbReference type="NCBI Taxonomy" id="47989"/>
    <lineage>
        <taxon>Bacteria</taxon>
        <taxon>Bacillati</taxon>
        <taxon>Actinomycetota</taxon>
        <taxon>Actinomycetes</taxon>
        <taxon>Micromonosporales</taxon>
        <taxon>Micromonosporaceae</taxon>
        <taxon>Dactylosporangium</taxon>
    </lineage>
</organism>
<gene>
    <name evidence="1" type="ORF">Drose_05705</name>
</gene>
<dbReference type="RefSeq" id="WP_260727128.1">
    <property type="nucleotide sequence ID" value="NZ_BAAABS010000033.1"/>
</dbReference>
<proteinExistence type="predicted"/>
<name>A0ABY5Z6T6_9ACTN</name>
<accession>A0ABY5Z6T6</accession>
<evidence type="ECO:0000313" key="1">
    <source>
        <dbReference type="EMBL" id="UWZ37765.1"/>
    </source>
</evidence>